<dbReference type="SMART" id="SM00245">
    <property type="entry name" value="TSPc"/>
    <property type="match status" value="1"/>
</dbReference>
<dbReference type="PANTHER" id="PTHR32060:SF30">
    <property type="entry name" value="CARBOXY-TERMINAL PROCESSING PROTEASE CTPA"/>
    <property type="match status" value="1"/>
</dbReference>
<dbReference type="InterPro" id="IPR041489">
    <property type="entry name" value="PDZ_6"/>
</dbReference>
<dbReference type="InterPro" id="IPR036034">
    <property type="entry name" value="PDZ_sf"/>
</dbReference>
<dbReference type="InterPro" id="IPR004447">
    <property type="entry name" value="Peptidase_S41A"/>
</dbReference>
<evidence type="ECO:0000259" key="6">
    <source>
        <dbReference type="PROSITE" id="PS50106"/>
    </source>
</evidence>
<evidence type="ECO:0000256" key="5">
    <source>
        <dbReference type="RuleBase" id="RU004404"/>
    </source>
</evidence>
<dbReference type="Gene3D" id="3.90.226.10">
    <property type="entry name" value="2-enoyl-CoA Hydratase, Chain A, domain 1"/>
    <property type="match status" value="1"/>
</dbReference>
<dbReference type="GO" id="GO:0004252">
    <property type="term" value="F:serine-type endopeptidase activity"/>
    <property type="evidence" value="ECO:0007669"/>
    <property type="project" value="UniProtKB-EC"/>
</dbReference>
<proteinExistence type="inferred from homology"/>
<evidence type="ECO:0000256" key="1">
    <source>
        <dbReference type="ARBA" id="ARBA00009179"/>
    </source>
</evidence>
<keyword evidence="2 5" id="KW-0645">Protease</keyword>
<dbReference type="GO" id="GO:0030288">
    <property type="term" value="C:outer membrane-bounded periplasmic space"/>
    <property type="evidence" value="ECO:0007669"/>
    <property type="project" value="TreeGrafter"/>
</dbReference>
<dbReference type="Gene3D" id="2.30.42.10">
    <property type="match status" value="1"/>
</dbReference>
<dbReference type="Pfam" id="PF03572">
    <property type="entry name" value="Peptidase_S41"/>
    <property type="match status" value="1"/>
</dbReference>
<dbReference type="InterPro" id="IPR005151">
    <property type="entry name" value="Tail-specific_protease"/>
</dbReference>
<dbReference type="InterPro" id="IPR001478">
    <property type="entry name" value="PDZ"/>
</dbReference>
<dbReference type="EC" id="3.4.21.102" evidence="7"/>
<dbReference type="CDD" id="cd06782">
    <property type="entry name" value="cpPDZ_CPP-like"/>
    <property type="match status" value="1"/>
</dbReference>
<dbReference type="PANTHER" id="PTHR32060">
    <property type="entry name" value="TAIL-SPECIFIC PROTEASE"/>
    <property type="match status" value="1"/>
</dbReference>
<evidence type="ECO:0000256" key="3">
    <source>
        <dbReference type="ARBA" id="ARBA00022801"/>
    </source>
</evidence>
<dbReference type="SMART" id="SM00228">
    <property type="entry name" value="PDZ"/>
    <property type="match status" value="1"/>
</dbReference>
<dbReference type="InterPro" id="IPR029045">
    <property type="entry name" value="ClpP/crotonase-like_dom_sf"/>
</dbReference>
<dbReference type="PROSITE" id="PS50106">
    <property type="entry name" value="PDZ"/>
    <property type="match status" value="1"/>
</dbReference>
<dbReference type="Gene3D" id="3.30.750.44">
    <property type="match status" value="1"/>
</dbReference>
<dbReference type="Pfam" id="PF22694">
    <property type="entry name" value="CtpB_N-like"/>
    <property type="match status" value="1"/>
</dbReference>
<dbReference type="SUPFAM" id="SSF52096">
    <property type="entry name" value="ClpP/crotonase"/>
    <property type="match status" value="1"/>
</dbReference>
<protein>
    <submittedName>
        <fullName evidence="7">Carboxy-terminal processing protease CtpB</fullName>
        <ecNumber evidence="7">3.4.21.102</ecNumber>
    </submittedName>
</protein>
<comment type="similarity">
    <text evidence="1 5">Belongs to the peptidase S41A family.</text>
</comment>
<dbReference type="SUPFAM" id="SSF50156">
    <property type="entry name" value="PDZ domain-like"/>
    <property type="match status" value="1"/>
</dbReference>
<dbReference type="AlphaFoldDB" id="A0A6N2UQ64"/>
<gene>
    <name evidence="7" type="primary">ctpB</name>
    <name evidence="7" type="ORF">CNLFYP112_02186</name>
</gene>
<evidence type="ECO:0000256" key="2">
    <source>
        <dbReference type="ARBA" id="ARBA00022670"/>
    </source>
</evidence>
<name>A0A6N2UQ64_9FIRM</name>
<dbReference type="GO" id="GO:0007165">
    <property type="term" value="P:signal transduction"/>
    <property type="evidence" value="ECO:0007669"/>
    <property type="project" value="TreeGrafter"/>
</dbReference>
<evidence type="ECO:0000256" key="4">
    <source>
        <dbReference type="ARBA" id="ARBA00022825"/>
    </source>
</evidence>
<keyword evidence="4 5" id="KW-0720">Serine protease</keyword>
<dbReference type="GO" id="GO:0006508">
    <property type="term" value="P:proteolysis"/>
    <property type="evidence" value="ECO:0007669"/>
    <property type="project" value="UniProtKB-KW"/>
</dbReference>
<dbReference type="EMBL" id="CACRTG010000021">
    <property type="protein sequence ID" value="VYT19183.1"/>
    <property type="molecule type" value="Genomic_DNA"/>
</dbReference>
<sequence>MKKKNSFLKGALCGALAMLLAVAFVGGSFFIYKMSRDDKVVTMGTEKKLETLRGLIDEVYLHSDEISDDELKEFLIKGYVSGLGDPYSVYYDKEETDSLFESTEGKFSGIGVSITQDSETGVMTFVNVYEEGAGAEAGFQAGDILYKIDGEDVTGQDLNNVVAKIKGEEGTQVEITVLRGENMEEYTATATRKVVEVHTVEHEMNSDGIGYIRITEFDSVTYDQFASALEDLEAQGMTGLVIDLRDNPGGNLDTVCDILDLILPEGTIVSTKDKNGEGETYTSDEEHKLEIPLSVLTNGNSASASEIFAGAVQDYGVGTLVGTTTFGKGIVQQIFPLTDGTSIKLTISEYFTPKGRNIHGTGIDPDVEVEYEYNEEDPAADNQLEKAIEIVKGNGM</sequence>
<evidence type="ECO:0000313" key="7">
    <source>
        <dbReference type="EMBL" id="VYT19183.1"/>
    </source>
</evidence>
<dbReference type="Pfam" id="PF17820">
    <property type="entry name" value="PDZ_6"/>
    <property type="match status" value="1"/>
</dbReference>
<dbReference type="NCBIfam" id="TIGR00225">
    <property type="entry name" value="prc"/>
    <property type="match status" value="1"/>
</dbReference>
<feature type="domain" description="PDZ" evidence="6">
    <location>
        <begin position="96"/>
        <end position="166"/>
    </location>
</feature>
<accession>A0A6N2UQ64</accession>
<keyword evidence="3 5" id="KW-0378">Hydrolase</keyword>
<dbReference type="InterPro" id="IPR055210">
    <property type="entry name" value="CtpA/B_N"/>
</dbReference>
<organism evidence="7">
    <name type="scientific">[Clostridium] nexile</name>
    <dbReference type="NCBI Taxonomy" id="29361"/>
    <lineage>
        <taxon>Bacteria</taxon>
        <taxon>Bacillati</taxon>
        <taxon>Bacillota</taxon>
        <taxon>Clostridia</taxon>
        <taxon>Lachnospirales</taxon>
        <taxon>Lachnospiraceae</taxon>
        <taxon>Tyzzerella</taxon>
    </lineage>
</organism>
<reference evidence="7" key="1">
    <citation type="submission" date="2019-11" db="EMBL/GenBank/DDBJ databases">
        <authorList>
            <person name="Feng L."/>
        </authorList>
    </citation>
    <scope>NUCLEOTIDE SEQUENCE</scope>
    <source>
        <strain evidence="7">CnexileLFYP112</strain>
    </source>
</reference>
<dbReference type="CDD" id="cd07560">
    <property type="entry name" value="Peptidase_S41_CPP"/>
    <property type="match status" value="1"/>
</dbReference>